<evidence type="ECO:0000256" key="2">
    <source>
        <dbReference type="SAM" id="Phobius"/>
    </source>
</evidence>
<accession>A0A6C0B765</accession>
<proteinExistence type="predicted"/>
<sequence length="229" mass="24908">MSSELDLNVIDNMSQDGFYVFTLFGMTLASISYMAKQFEIKMNWSSMKNRPEVMKYSWLWSNVENSLKNGIVDSEDKITQQIVMNPVVKSLDDATNKMNRALSDVSKDIGELKNKVDGANAFKDNKNGALAIALQNNILALKEGMQKVIASLIIQRHVNNGTIKMMSGTRSLQESVRAAVNKVSGQAPIAVPPSVEEPKMLASAPAVEPSPAPPPPPPPKPAAKPAAKK</sequence>
<keyword evidence="2" id="KW-0472">Membrane</keyword>
<feature type="region of interest" description="Disordered" evidence="1">
    <location>
        <begin position="189"/>
        <end position="229"/>
    </location>
</feature>
<keyword evidence="2" id="KW-0812">Transmembrane</keyword>
<feature type="transmembrane region" description="Helical" evidence="2">
    <location>
        <begin position="17"/>
        <end position="35"/>
    </location>
</feature>
<keyword evidence="2" id="KW-1133">Transmembrane helix</keyword>
<dbReference type="AlphaFoldDB" id="A0A6C0B765"/>
<feature type="compositionally biased region" description="Pro residues" evidence="1">
    <location>
        <begin position="208"/>
        <end position="222"/>
    </location>
</feature>
<organism evidence="3">
    <name type="scientific">viral metagenome</name>
    <dbReference type="NCBI Taxonomy" id="1070528"/>
    <lineage>
        <taxon>unclassified sequences</taxon>
        <taxon>metagenomes</taxon>
        <taxon>organismal metagenomes</taxon>
    </lineage>
</organism>
<name>A0A6C0B765_9ZZZZ</name>
<evidence type="ECO:0000256" key="1">
    <source>
        <dbReference type="SAM" id="MobiDB-lite"/>
    </source>
</evidence>
<evidence type="ECO:0000313" key="3">
    <source>
        <dbReference type="EMBL" id="QHS87389.1"/>
    </source>
</evidence>
<protein>
    <submittedName>
        <fullName evidence="3">Uncharacterized protein</fullName>
    </submittedName>
</protein>
<dbReference type="EMBL" id="MN739080">
    <property type="protein sequence ID" value="QHS87389.1"/>
    <property type="molecule type" value="Genomic_DNA"/>
</dbReference>
<reference evidence="3" key="1">
    <citation type="journal article" date="2020" name="Nature">
        <title>Giant virus diversity and host interactions through global metagenomics.</title>
        <authorList>
            <person name="Schulz F."/>
            <person name="Roux S."/>
            <person name="Paez-Espino D."/>
            <person name="Jungbluth S."/>
            <person name="Walsh D.A."/>
            <person name="Denef V.J."/>
            <person name="McMahon K.D."/>
            <person name="Konstantinidis K.T."/>
            <person name="Eloe-Fadrosh E.A."/>
            <person name="Kyrpides N.C."/>
            <person name="Woyke T."/>
        </authorList>
    </citation>
    <scope>NUCLEOTIDE SEQUENCE</scope>
    <source>
        <strain evidence="3">GVMAG-M-3300010157-4</strain>
    </source>
</reference>